<name>A0ACD0NT60_9BASI</name>
<sequence>MIKATRSDRQLWERILRYEPIPFDEFFSLAEREKVFVTADPKPPKCDHHLGAGKGREKRSQVNGYERIEGEKGGVQPSQARKREILRSFLDDQCICHYTSELGDGERPRR</sequence>
<evidence type="ECO:0000313" key="2">
    <source>
        <dbReference type="Proteomes" id="UP000245626"/>
    </source>
</evidence>
<dbReference type="EMBL" id="KZ820111">
    <property type="protein sequence ID" value="PWN49004.1"/>
    <property type="molecule type" value="Genomic_DNA"/>
</dbReference>
<accession>A0ACD0NT60</accession>
<gene>
    <name evidence="1" type="ORF">IE53DRAFT_380889</name>
</gene>
<protein>
    <submittedName>
        <fullName evidence="1">Uncharacterized protein</fullName>
    </submittedName>
</protein>
<proteinExistence type="predicted"/>
<organism evidence="1 2">
    <name type="scientific">Violaceomyces palustris</name>
    <dbReference type="NCBI Taxonomy" id="1673888"/>
    <lineage>
        <taxon>Eukaryota</taxon>
        <taxon>Fungi</taxon>
        <taxon>Dikarya</taxon>
        <taxon>Basidiomycota</taxon>
        <taxon>Ustilaginomycotina</taxon>
        <taxon>Ustilaginomycetes</taxon>
        <taxon>Violaceomycetales</taxon>
        <taxon>Violaceomycetaceae</taxon>
        <taxon>Violaceomyces</taxon>
    </lineage>
</organism>
<dbReference type="Proteomes" id="UP000245626">
    <property type="component" value="Unassembled WGS sequence"/>
</dbReference>
<evidence type="ECO:0000313" key="1">
    <source>
        <dbReference type="EMBL" id="PWN49004.1"/>
    </source>
</evidence>
<reference evidence="1 2" key="1">
    <citation type="journal article" date="2018" name="Mol. Biol. Evol.">
        <title>Broad Genomic Sampling Reveals a Smut Pathogenic Ancestry of the Fungal Clade Ustilaginomycotina.</title>
        <authorList>
            <person name="Kijpornyongpan T."/>
            <person name="Mondo S.J."/>
            <person name="Barry K."/>
            <person name="Sandor L."/>
            <person name="Lee J."/>
            <person name="Lipzen A."/>
            <person name="Pangilinan J."/>
            <person name="LaButti K."/>
            <person name="Hainaut M."/>
            <person name="Henrissat B."/>
            <person name="Grigoriev I.V."/>
            <person name="Spatafora J.W."/>
            <person name="Aime M.C."/>
        </authorList>
    </citation>
    <scope>NUCLEOTIDE SEQUENCE [LARGE SCALE GENOMIC DNA]</scope>
    <source>
        <strain evidence="1 2">SA 807</strain>
    </source>
</reference>
<keyword evidence="2" id="KW-1185">Reference proteome</keyword>